<dbReference type="GeneID" id="30149021"/>
<sequence>MLLYIRFYLGLSLVFFSLFAINELTMEMTLQGNTYSTANLAWEMLGTGVCALTAVLSKRLLDGSAKECGPIYGVQMGVAYKVFYTGTECAMEEMKLTHSSLQRLLNKVYLPIGWGDSVRKYDAMCYAINKYPTYSVYAVIGMDQGAVMRLECEKVII</sequence>
<evidence type="ECO:0000256" key="1">
    <source>
        <dbReference type="SAM" id="Phobius"/>
    </source>
</evidence>
<protein>
    <submittedName>
        <fullName evidence="2">Uncharacterized protein</fullName>
    </submittedName>
</protein>
<proteinExistence type="predicted"/>
<name>A0A1E3QJN7_9ASCO</name>
<keyword evidence="1" id="KW-0812">Transmembrane</keyword>
<evidence type="ECO:0000313" key="3">
    <source>
        <dbReference type="Proteomes" id="UP000094336"/>
    </source>
</evidence>
<accession>A0A1E3QJN7</accession>
<gene>
    <name evidence="2" type="ORF">BABINDRAFT_182531</name>
</gene>
<feature type="transmembrane region" description="Helical" evidence="1">
    <location>
        <begin position="7"/>
        <end position="26"/>
    </location>
</feature>
<dbReference type="AlphaFoldDB" id="A0A1E3QJN7"/>
<keyword evidence="1" id="KW-0472">Membrane</keyword>
<keyword evidence="3" id="KW-1185">Reference proteome</keyword>
<dbReference type="Proteomes" id="UP000094336">
    <property type="component" value="Unassembled WGS sequence"/>
</dbReference>
<organism evidence="2 3">
    <name type="scientific">Babjeviella inositovora NRRL Y-12698</name>
    <dbReference type="NCBI Taxonomy" id="984486"/>
    <lineage>
        <taxon>Eukaryota</taxon>
        <taxon>Fungi</taxon>
        <taxon>Dikarya</taxon>
        <taxon>Ascomycota</taxon>
        <taxon>Saccharomycotina</taxon>
        <taxon>Pichiomycetes</taxon>
        <taxon>Serinales incertae sedis</taxon>
        <taxon>Babjeviella</taxon>
    </lineage>
</organism>
<reference evidence="3" key="1">
    <citation type="submission" date="2016-05" db="EMBL/GenBank/DDBJ databases">
        <title>Comparative genomics of biotechnologically important yeasts.</title>
        <authorList>
            <consortium name="DOE Joint Genome Institute"/>
            <person name="Riley R."/>
            <person name="Haridas S."/>
            <person name="Wolfe K.H."/>
            <person name="Lopes M.R."/>
            <person name="Hittinger C.T."/>
            <person name="Goker M."/>
            <person name="Salamov A."/>
            <person name="Wisecaver J."/>
            <person name="Long T.M."/>
            <person name="Aerts A.L."/>
            <person name="Barry K."/>
            <person name="Choi C."/>
            <person name="Clum A."/>
            <person name="Coughlan A.Y."/>
            <person name="Deshpande S."/>
            <person name="Douglass A.P."/>
            <person name="Hanson S.J."/>
            <person name="Klenk H.-P."/>
            <person name="Labutti K."/>
            <person name="Lapidus A."/>
            <person name="Lindquist E."/>
            <person name="Lipzen A."/>
            <person name="Meier-Kolthoff J.P."/>
            <person name="Ohm R.A."/>
            <person name="Otillar R.P."/>
            <person name="Pangilinan J."/>
            <person name="Peng Y."/>
            <person name="Rokas A."/>
            <person name="Rosa C.A."/>
            <person name="Scheuner C."/>
            <person name="Sibirny A.A."/>
            <person name="Slot J.C."/>
            <person name="Stielow J.B."/>
            <person name="Sun H."/>
            <person name="Kurtzman C.P."/>
            <person name="Blackwell M."/>
            <person name="Grigoriev I.V."/>
            <person name="Jeffries T.W."/>
        </authorList>
    </citation>
    <scope>NUCLEOTIDE SEQUENCE [LARGE SCALE GENOMIC DNA]</scope>
    <source>
        <strain evidence="3">NRRL Y-12698</strain>
    </source>
</reference>
<dbReference type="EMBL" id="KV454439">
    <property type="protein sequence ID" value="ODQ77674.1"/>
    <property type="molecule type" value="Genomic_DNA"/>
</dbReference>
<dbReference type="RefSeq" id="XP_018983002.1">
    <property type="nucleotide sequence ID" value="XM_019131168.1"/>
</dbReference>
<keyword evidence="1" id="KW-1133">Transmembrane helix</keyword>
<evidence type="ECO:0000313" key="2">
    <source>
        <dbReference type="EMBL" id="ODQ77674.1"/>
    </source>
</evidence>